<protein>
    <recommendedName>
        <fullName evidence="2">RING-type domain-containing protein</fullName>
    </recommendedName>
</protein>
<dbReference type="PANTHER" id="PTHR45676:SF41">
    <property type="entry name" value="RING-H2 FINGER PROTEIN ATL66"/>
    <property type="match status" value="1"/>
</dbReference>
<dbReference type="Gene3D" id="3.30.40.10">
    <property type="entry name" value="Zinc/RING finger domain, C3HC4 (zinc finger)"/>
    <property type="match status" value="1"/>
</dbReference>
<evidence type="ECO:0000256" key="1">
    <source>
        <dbReference type="SAM" id="Phobius"/>
    </source>
</evidence>
<dbReference type="EMBL" id="MN739395">
    <property type="protein sequence ID" value="QHT02499.1"/>
    <property type="molecule type" value="Genomic_DNA"/>
</dbReference>
<evidence type="ECO:0000259" key="2">
    <source>
        <dbReference type="PROSITE" id="PS50089"/>
    </source>
</evidence>
<dbReference type="SUPFAM" id="SSF57850">
    <property type="entry name" value="RING/U-box"/>
    <property type="match status" value="1"/>
</dbReference>
<dbReference type="PANTHER" id="PTHR45676">
    <property type="entry name" value="RING-H2 FINGER PROTEIN ATL51-RELATED"/>
    <property type="match status" value="1"/>
</dbReference>
<evidence type="ECO:0000313" key="3">
    <source>
        <dbReference type="EMBL" id="QHT02499.1"/>
    </source>
</evidence>
<feature type="transmembrane region" description="Helical" evidence="1">
    <location>
        <begin position="33"/>
        <end position="51"/>
    </location>
</feature>
<dbReference type="SMART" id="SM00184">
    <property type="entry name" value="RING"/>
    <property type="match status" value="1"/>
</dbReference>
<dbReference type="Pfam" id="PF13639">
    <property type="entry name" value="zf-RING_2"/>
    <property type="match status" value="1"/>
</dbReference>
<dbReference type="InterPro" id="IPR001841">
    <property type="entry name" value="Znf_RING"/>
</dbReference>
<keyword evidence="1" id="KW-0812">Transmembrane</keyword>
<dbReference type="PROSITE" id="PS50089">
    <property type="entry name" value="ZF_RING_2"/>
    <property type="match status" value="1"/>
</dbReference>
<sequence length="146" mass="17047">MGDIPYKHIDANYIDDTYMLHNESSVYAEPNPILPIGAIFILICSSICCSYQSGNYYMSDLLNRTSSNNNNINESIIKSDRLKYYEYDTTIIDEFNKECCICLDKFEEKDKTVILDCNHRFHTNCILNWFKKELNCPLCRKNADIL</sequence>
<feature type="domain" description="RING-type" evidence="2">
    <location>
        <begin position="99"/>
        <end position="140"/>
    </location>
</feature>
<dbReference type="InterPro" id="IPR013083">
    <property type="entry name" value="Znf_RING/FYVE/PHD"/>
</dbReference>
<organism evidence="3">
    <name type="scientific">viral metagenome</name>
    <dbReference type="NCBI Taxonomy" id="1070528"/>
    <lineage>
        <taxon>unclassified sequences</taxon>
        <taxon>metagenomes</taxon>
        <taxon>organismal metagenomes</taxon>
    </lineage>
</organism>
<dbReference type="AlphaFoldDB" id="A0A6C0CFN8"/>
<proteinExistence type="predicted"/>
<keyword evidence="1" id="KW-1133">Transmembrane helix</keyword>
<accession>A0A6C0CFN8</accession>
<reference evidence="3" key="1">
    <citation type="journal article" date="2020" name="Nature">
        <title>Giant virus diversity and host interactions through global metagenomics.</title>
        <authorList>
            <person name="Schulz F."/>
            <person name="Roux S."/>
            <person name="Paez-Espino D."/>
            <person name="Jungbluth S."/>
            <person name="Walsh D.A."/>
            <person name="Denef V.J."/>
            <person name="McMahon K.D."/>
            <person name="Konstantinidis K.T."/>
            <person name="Eloe-Fadrosh E.A."/>
            <person name="Kyrpides N.C."/>
            <person name="Woyke T."/>
        </authorList>
    </citation>
    <scope>NUCLEOTIDE SEQUENCE</scope>
    <source>
        <strain evidence="3">GVMAG-M-3300020595-32</strain>
    </source>
</reference>
<keyword evidence="1" id="KW-0472">Membrane</keyword>
<name>A0A6C0CFN8_9ZZZZ</name>